<organism evidence="2 3">
    <name type="scientific">Dreissena polymorpha</name>
    <name type="common">Zebra mussel</name>
    <name type="synonym">Mytilus polymorpha</name>
    <dbReference type="NCBI Taxonomy" id="45954"/>
    <lineage>
        <taxon>Eukaryota</taxon>
        <taxon>Metazoa</taxon>
        <taxon>Spiralia</taxon>
        <taxon>Lophotrochozoa</taxon>
        <taxon>Mollusca</taxon>
        <taxon>Bivalvia</taxon>
        <taxon>Autobranchia</taxon>
        <taxon>Heteroconchia</taxon>
        <taxon>Euheterodonta</taxon>
        <taxon>Imparidentia</taxon>
        <taxon>Neoheterodontei</taxon>
        <taxon>Myida</taxon>
        <taxon>Dreissenoidea</taxon>
        <taxon>Dreissenidae</taxon>
        <taxon>Dreissena</taxon>
    </lineage>
</organism>
<keyword evidence="1" id="KW-1133">Transmembrane helix</keyword>
<keyword evidence="1" id="KW-0812">Transmembrane</keyword>
<evidence type="ECO:0000313" key="3">
    <source>
        <dbReference type="Proteomes" id="UP000828390"/>
    </source>
</evidence>
<evidence type="ECO:0000256" key="1">
    <source>
        <dbReference type="SAM" id="Phobius"/>
    </source>
</evidence>
<proteinExistence type="predicted"/>
<dbReference type="AlphaFoldDB" id="A0A9D4KIK0"/>
<dbReference type="EMBL" id="JAIWYP010000004">
    <property type="protein sequence ID" value="KAH3840094.1"/>
    <property type="molecule type" value="Genomic_DNA"/>
</dbReference>
<gene>
    <name evidence="2" type="ORF">DPMN_113537</name>
</gene>
<reference evidence="2" key="1">
    <citation type="journal article" date="2019" name="bioRxiv">
        <title>The Genome of the Zebra Mussel, Dreissena polymorpha: A Resource for Invasive Species Research.</title>
        <authorList>
            <person name="McCartney M.A."/>
            <person name="Auch B."/>
            <person name="Kono T."/>
            <person name="Mallez S."/>
            <person name="Zhang Y."/>
            <person name="Obille A."/>
            <person name="Becker A."/>
            <person name="Abrahante J.E."/>
            <person name="Garbe J."/>
            <person name="Badalamenti J.P."/>
            <person name="Herman A."/>
            <person name="Mangelson H."/>
            <person name="Liachko I."/>
            <person name="Sullivan S."/>
            <person name="Sone E.D."/>
            <person name="Koren S."/>
            <person name="Silverstein K.A.T."/>
            <person name="Beckman K.B."/>
            <person name="Gohl D.M."/>
        </authorList>
    </citation>
    <scope>NUCLEOTIDE SEQUENCE</scope>
    <source>
        <strain evidence="2">Duluth1</strain>
        <tissue evidence="2">Whole animal</tissue>
    </source>
</reference>
<feature type="transmembrane region" description="Helical" evidence="1">
    <location>
        <begin position="147"/>
        <end position="167"/>
    </location>
</feature>
<protein>
    <submittedName>
        <fullName evidence="2">Uncharacterized protein</fullName>
    </submittedName>
</protein>
<evidence type="ECO:0000313" key="2">
    <source>
        <dbReference type="EMBL" id="KAH3840094.1"/>
    </source>
</evidence>
<sequence length="246" mass="26947">MPFCGPASTLSKVAMVLSFVILILHTSGYATNYWMIRYTAREDLDVGFGLWRMSNCSGYNTTTCAQSGLPANYLNTKVTAVRVMETVVLALIIACAICLALFVARRKSRTRGMVTAVMTIFVLAALVGVASKAVWVVQSPTHHYPGWSFGLTVFAITLNFTVAAILIPDVRQYDYKDLLEGGGYYDNIEVEQEDRKSMSAGGVTGAGIQAADYRDEARPVIETQGPKGAPVFQYLPYDKHRKMGGF</sequence>
<dbReference type="Proteomes" id="UP000828390">
    <property type="component" value="Unassembled WGS sequence"/>
</dbReference>
<comment type="caution">
    <text evidence="2">The sequence shown here is derived from an EMBL/GenBank/DDBJ whole genome shotgun (WGS) entry which is preliminary data.</text>
</comment>
<reference evidence="2" key="2">
    <citation type="submission" date="2020-11" db="EMBL/GenBank/DDBJ databases">
        <authorList>
            <person name="McCartney M.A."/>
            <person name="Auch B."/>
            <person name="Kono T."/>
            <person name="Mallez S."/>
            <person name="Becker A."/>
            <person name="Gohl D.M."/>
            <person name="Silverstein K.A.T."/>
            <person name="Koren S."/>
            <person name="Bechman K.B."/>
            <person name="Herman A."/>
            <person name="Abrahante J.E."/>
            <person name="Garbe J."/>
        </authorList>
    </citation>
    <scope>NUCLEOTIDE SEQUENCE</scope>
    <source>
        <strain evidence="2">Duluth1</strain>
        <tissue evidence="2">Whole animal</tissue>
    </source>
</reference>
<keyword evidence="1" id="KW-0472">Membrane</keyword>
<accession>A0A9D4KIK0</accession>
<feature type="transmembrane region" description="Helical" evidence="1">
    <location>
        <begin position="83"/>
        <end position="104"/>
    </location>
</feature>
<keyword evidence="3" id="KW-1185">Reference proteome</keyword>
<name>A0A9D4KIK0_DREPO</name>
<dbReference type="Gene3D" id="1.20.140.150">
    <property type="match status" value="1"/>
</dbReference>
<feature type="transmembrane region" description="Helical" evidence="1">
    <location>
        <begin position="116"/>
        <end position="135"/>
    </location>
</feature>